<evidence type="ECO:0000256" key="3">
    <source>
        <dbReference type="ARBA" id="ARBA00022679"/>
    </source>
</evidence>
<dbReference type="Proteomes" id="UP001220377">
    <property type="component" value="Chromosome"/>
</dbReference>
<dbReference type="CDD" id="cd00751">
    <property type="entry name" value="thiolase"/>
    <property type="match status" value="1"/>
</dbReference>
<evidence type="ECO:0000256" key="4">
    <source>
        <dbReference type="ARBA" id="ARBA00023315"/>
    </source>
</evidence>
<name>A0ABY7WTK9_9LACO</name>
<evidence type="ECO:0000313" key="9">
    <source>
        <dbReference type="EMBL" id="WDF83490.1"/>
    </source>
</evidence>
<dbReference type="InterPro" id="IPR020617">
    <property type="entry name" value="Thiolase_C"/>
</dbReference>
<dbReference type="InterPro" id="IPR020613">
    <property type="entry name" value="Thiolase_CS"/>
</dbReference>
<evidence type="ECO:0000313" key="10">
    <source>
        <dbReference type="Proteomes" id="UP001220377"/>
    </source>
</evidence>
<evidence type="ECO:0000256" key="5">
    <source>
        <dbReference type="ARBA" id="ARBA00030755"/>
    </source>
</evidence>
<dbReference type="PROSITE" id="PS00737">
    <property type="entry name" value="THIOLASE_2"/>
    <property type="match status" value="1"/>
</dbReference>
<evidence type="ECO:0000256" key="1">
    <source>
        <dbReference type="ARBA" id="ARBA00010982"/>
    </source>
</evidence>
<keyword evidence="3 6" id="KW-0808">Transferase</keyword>
<dbReference type="PIRSF" id="PIRSF000429">
    <property type="entry name" value="Ac-CoA_Ac_transf"/>
    <property type="match status" value="1"/>
</dbReference>
<feature type="domain" description="Thiolase C-terminal" evidence="8">
    <location>
        <begin position="285"/>
        <end position="403"/>
    </location>
</feature>
<comment type="similarity">
    <text evidence="1 6">Belongs to the thiolase-like superfamily. Thiolase family.</text>
</comment>
<keyword evidence="4 6" id="KW-0012">Acyltransferase</keyword>
<sequence length="410" mass="42971">MGKVNLRNKQSEDESVDIVIVAAKRTPIGRFGGALASVNAVELGTIASKAAISAAGIDPQQIDQAIFGNVYQANSGQNVARQIALNSGMANTSTAMTVNEVCGSGLKAIRLGQSAILLGDAQVVLVGGTESMSQVPYYLPNARFGAKFGDSQMIDGLGRDGLNDAFNGKPMGVTAENVAERYHVTRQQQDDWALQSHQRAVKAIADGQFADEIVPVTVQTRKGDVVVDTDEGPRADTSAAKLAQLRTVFKADGTVTAGNASAINDGASALILMSKERADALGLDYLAVLDGYAEVGTDPNYMGYAPYEVIRQLLQRTDTDKDDVDLYELNEAFAAQSVAVVRDLGLNPEHVNVNGGAIALGHPLGDSGARIVVTLIHALAARHQSRGIAALCIGGGLGVGLQLHRVTDHA</sequence>
<dbReference type="PANTHER" id="PTHR18919">
    <property type="entry name" value="ACETYL-COA C-ACYLTRANSFERASE"/>
    <property type="match status" value="1"/>
</dbReference>
<dbReference type="PROSITE" id="PS00099">
    <property type="entry name" value="THIOLASE_3"/>
    <property type="match status" value="1"/>
</dbReference>
<dbReference type="InterPro" id="IPR020610">
    <property type="entry name" value="Thiolase_AS"/>
</dbReference>
<keyword evidence="10" id="KW-1185">Reference proteome</keyword>
<accession>A0ABY7WTK9</accession>
<dbReference type="PANTHER" id="PTHR18919:SF107">
    <property type="entry name" value="ACETYL-COA ACETYLTRANSFERASE, CYTOSOLIC"/>
    <property type="match status" value="1"/>
</dbReference>
<dbReference type="PROSITE" id="PS00098">
    <property type="entry name" value="THIOLASE_1"/>
    <property type="match status" value="1"/>
</dbReference>
<protein>
    <recommendedName>
        <fullName evidence="2">acetyl-CoA C-acetyltransferase</fullName>
        <ecNumber evidence="2">2.3.1.9</ecNumber>
    </recommendedName>
    <alternativeName>
        <fullName evidence="5">Acetoacetyl-CoA thiolase</fullName>
    </alternativeName>
</protein>
<dbReference type="NCBIfam" id="TIGR01930">
    <property type="entry name" value="AcCoA-C-Actrans"/>
    <property type="match status" value="1"/>
</dbReference>
<dbReference type="InterPro" id="IPR020615">
    <property type="entry name" value="Thiolase_acyl_enz_int_AS"/>
</dbReference>
<evidence type="ECO:0000259" key="7">
    <source>
        <dbReference type="Pfam" id="PF00108"/>
    </source>
</evidence>
<proteinExistence type="inferred from homology"/>
<dbReference type="SUPFAM" id="SSF53901">
    <property type="entry name" value="Thiolase-like"/>
    <property type="match status" value="2"/>
</dbReference>
<evidence type="ECO:0000256" key="2">
    <source>
        <dbReference type="ARBA" id="ARBA00012705"/>
    </source>
</evidence>
<feature type="domain" description="Thiolase N-terminal" evidence="7">
    <location>
        <begin position="18"/>
        <end position="276"/>
    </location>
</feature>
<dbReference type="Pfam" id="PF02803">
    <property type="entry name" value="Thiolase_C"/>
    <property type="match status" value="1"/>
</dbReference>
<dbReference type="InterPro" id="IPR020616">
    <property type="entry name" value="Thiolase_N"/>
</dbReference>
<dbReference type="EMBL" id="CP117884">
    <property type="protein sequence ID" value="WDF83490.1"/>
    <property type="molecule type" value="Genomic_DNA"/>
</dbReference>
<reference evidence="9 10" key="1">
    <citation type="submission" date="2023-02" db="EMBL/GenBank/DDBJ databases">
        <title>Genome sequence of Lacticaseibacillus sp. KACC 23028.</title>
        <authorList>
            <person name="Kim S."/>
            <person name="Heo J."/>
            <person name="Kwon S.-W."/>
        </authorList>
    </citation>
    <scope>NUCLEOTIDE SEQUENCE [LARGE SCALE GENOMIC DNA]</scope>
    <source>
        <strain evidence="9 10">KACC 23028</strain>
    </source>
</reference>
<organism evidence="9 10">
    <name type="scientific">Lacticaseibacillus pabuli</name>
    <dbReference type="NCBI Taxonomy" id="3025672"/>
    <lineage>
        <taxon>Bacteria</taxon>
        <taxon>Bacillati</taxon>
        <taxon>Bacillota</taxon>
        <taxon>Bacilli</taxon>
        <taxon>Lactobacillales</taxon>
        <taxon>Lactobacillaceae</taxon>
        <taxon>Lacticaseibacillus</taxon>
    </lineage>
</organism>
<dbReference type="EC" id="2.3.1.9" evidence="2"/>
<evidence type="ECO:0000256" key="6">
    <source>
        <dbReference type="RuleBase" id="RU003557"/>
    </source>
</evidence>
<dbReference type="InterPro" id="IPR016039">
    <property type="entry name" value="Thiolase-like"/>
</dbReference>
<dbReference type="RefSeq" id="WP_274261679.1">
    <property type="nucleotide sequence ID" value="NZ_CP117884.1"/>
</dbReference>
<dbReference type="Gene3D" id="3.40.47.10">
    <property type="match status" value="2"/>
</dbReference>
<dbReference type="Pfam" id="PF00108">
    <property type="entry name" value="Thiolase_N"/>
    <property type="match status" value="1"/>
</dbReference>
<dbReference type="InterPro" id="IPR002155">
    <property type="entry name" value="Thiolase"/>
</dbReference>
<evidence type="ECO:0000259" key="8">
    <source>
        <dbReference type="Pfam" id="PF02803"/>
    </source>
</evidence>
<gene>
    <name evidence="9" type="ORF">PQ472_04440</name>
</gene>